<gene>
    <name evidence="16" type="ORF">OC842_005999</name>
</gene>
<evidence type="ECO:0000256" key="3">
    <source>
        <dbReference type="ARBA" id="ARBA00022525"/>
    </source>
</evidence>
<dbReference type="InterPro" id="IPR050131">
    <property type="entry name" value="Peptidase_S8_subtilisin-like"/>
</dbReference>
<comment type="caution">
    <text evidence="16">The sequence shown here is derived from an EMBL/GenBank/DDBJ whole genome shotgun (WGS) entry which is preliminary data.</text>
</comment>
<dbReference type="InterPro" id="IPR013783">
    <property type="entry name" value="Ig-like_fold"/>
</dbReference>
<dbReference type="Gene3D" id="2.60.40.10">
    <property type="entry name" value="Immunoglobulins"/>
    <property type="match status" value="1"/>
</dbReference>
<feature type="domain" description="C5a peptidase/Subtilisin-like protease SBT2-like Fn3-like" evidence="15">
    <location>
        <begin position="631"/>
        <end position="745"/>
    </location>
</feature>
<dbReference type="GO" id="GO:0004252">
    <property type="term" value="F:serine-type endopeptidase activity"/>
    <property type="evidence" value="ECO:0007669"/>
    <property type="project" value="UniProtKB-UniRule"/>
</dbReference>
<evidence type="ECO:0000256" key="12">
    <source>
        <dbReference type="SAM" id="SignalP"/>
    </source>
</evidence>
<dbReference type="Gene3D" id="3.40.50.200">
    <property type="entry name" value="Peptidase S8/S53 domain"/>
    <property type="match status" value="1"/>
</dbReference>
<dbReference type="PROSITE" id="PS00138">
    <property type="entry name" value="SUBTILASE_SER"/>
    <property type="match status" value="1"/>
</dbReference>
<comment type="similarity">
    <text evidence="1 9 10">Belongs to the peptidase S8 family.</text>
</comment>
<sequence>MLGLLTFFVLQAISASHVWAATGDIVPGAYIIKFHHNGGSSNTHDHTAQVDDSVHTAFEQYMGSNKIDFATRFKFSDKTLFYGQSVTLENEHDVQALHAFDNTAAVYPVRRVKMHSHRPMHHHRHRAVPFGKRDDAPNSVGGTAAGNDTFSPHAMTGIDQLHASGMFGKGIKVGVMDSGVDYTHDALNGNIGYNQSCYGQPGCPIAGGRSFTDDAGNQVQSDDLRPHCPHDDFEFGHGTHTTGTIVASPRDRNCPGVVPQASAYHYRVFGCGGNGGRTDDMMAAAQQAGHDGMDVLSISIGGPILWSEADPMTEMFNSLVRKGMSIAVSTGNDGDKGLWYASTPAAADDVVAVGAVANVLLSGFTADVASSGGDTKSLVYQTGNAFAFNGTTKFPVYAVSKTLNIEDDACDELPDDTPDLSGHVALIGRGGCGMNVKAQNAAKKGAQYVLIYNVPGRSPGTSDGNFWPLPRSAGLTFEDGAAILDMLSKGDVTIDFSNSKAVTYQDKGTGGATTDFTQYAITMELKMGVSVTGVGAFIDSTWVDQSPNYVILQGTSMSCPQVAGALALYKSIKGPGEDPYQIRSVMVSTATPAVYNNTLQVIDSVARQGGGLINVPKAVNTPTRVWPDRLELNDTQFFNGTQTITVTNIGKDEQQFKLAHLPAGTVYTFDDSNKNIINTGYIIPYNKDQAQVSFDPASFSVAAGQSQSVTVKIQHPNDAQGTLPVYSGYVQLQSSADIGSVNVPYIGVAGAMSKVPIFNATTNEDGNQLPVLVGANQTVIKDDNQVFTLADSDNSPSLQWQVVLGSKLVYIDLVNANTTFVPTNTGTTTASAQQSQPKVRSTTQCARASSGSSSASASTLPDSDIVAPLSKFEFDAHAGDFTPDVFTVSSPYTDQDGKNQTIPDGTYRLAIRALRLFTLPDAPNAFESYLSPAFTVKKA</sequence>
<keyword evidence="5 12" id="KW-0732">Signal</keyword>
<dbReference type="GO" id="GO:0005615">
    <property type="term" value="C:extracellular space"/>
    <property type="evidence" value="ECO:0007669"/>
    <property type="project" value="TreeGrafter"/>
</dbReference>
<dbReference type="InterPro" id="IPR036852">
    <property type="entry name" value="Peptidase_S8/S53_dom_sf"/>
</dbReference>
<dbReference type="PROSITE" id="PS00136">
    <property type="entry name" value="SUBTILASE_ASP"/>
    <property type="match status" value="1"/>
</dbReference>
<dbReference type="GO" id="GO:0006508">
    <property type="term" value="P:proteolysis"/>
    <property type="evidence" value="ECO:0007669"/>
    <property type="project" value="UniProtKB-KW"/>
</dbReference>
<evidence type="ECO:0000259" key="14">
    <source>
        <dbReference type="Pfam" id="PF02225"/>
    </source>
</evidence>
<evidence type="ECO:0000256" key="4">
    <source>
        <dbReference type="ARBA" id="ARBA00022670"/>
    </source>
</evidence>
<name>A0AAN6G6Q0_9BASI</name>
<keyword evidence="3" id="KW-0964">Secreted</keyword>
<keyword evidence="17" id="KW-1185">Reference proteome</keyword>
<dbReference type="InterPro" id="IPR023827">
    <property type="entry name" value="Peptidase_S8_Asp-AS"/>
</dbReference>
<feature type="domain" description="PA" evidence="14">
    <location>
        <begin position="402"/>
        <end position="482"/>
    </location>
</feature>
<evidence type="ECO:0000313" key="17">
    <source>
        <dbReference type="Proteomes" id="UP001176521"/>
    </source>
</evidence>
<dbReference type="Gene3D" id="3.50.30.30">
    <property type="match status" value="1"/>
</dbReference>
<dbReference type="SUPFAM" id="SSF52025">
    <property type="entry name" value="PA domain"/>
    <property type="match status" value="1"/>
</dbReference>
<feature type="signal peptide" evidence="12">
    <location>
        <begin position="1"/>
        <end position="20"/>
    </location>
</feature>
<keyword evidence="2" id="KW-0134">Cell wall</keyword>
<evidence type="ECO:0000256" key="10">
    <source>
        <dbReference type="RuleBase" id="RU003355"/>
    </source>
</evidence>
<dbReference type="EMBL" id="JAPDMQ010000482">
    <property type="protein sequence ID" value="KAK0523902.1"/>
    <property type="molecule type" value="Genomic_DNA"/>
</dbReference>
<keyword evidence="7 9" id="KW-0720">Serine protease</keyword>
<feature type="active site" description="Charge relay system" evidence="8 9">
    <location>
        <position position="556"/>
    </location>
</feature>
<feature type="region of interest" description="Disordered" evidence="11">
    <location>
        <begin position="129"/>
        <end position="151"/>
    </location>
</feature>
<evidence type="ECO:0000259" key="13">
    <source>
        <dbReference type="Pfam" id="PF00082"/>
    </source>
</evidence>
<dbReference type="InterPro" id="IPR015500">
    <property type="entry name" value="Peptidase_S8_subtilisin-rel"/>
</dbReference>
<feature type="domain" description="Peptidase S8/S53" evidence="13">
    <location>
        <begin position="168"/>
        <end position="596"/>
    </location>
</feature>
<evidence type="ECO:0000256" key="6">
    <source>
        <dbReference type="ARBA" id="ARBA00022801"/>
    </source>
</evidence>
<keyword evidence="6 9" id="KW-0378">Hydrolase</keyword>
<organism evidence="16 17">
    <name type="scientific">Tilletia horrida</name>
    <dbReference type="NCBI Taxonomy" id="155126"/>
    <lineage>
        <taxon>Eukaryota</taxon>
        <taxon>Fungi</taxon>
        <taxon>Dikarya</taxon>
        <taxon>Basidiomycota</taxon>
        <taxon>Ustilaginomycotina</taxon>
        <taxon>Exobasidiomycetes</taxon>
        <taxon>Tilletiales</taxon>
        <taxon>Tilletiaceae</taxon>
        <taxon>Tilletia</taxon>
    </lineage>
</organism>
<dbReference type="InterPro" id="IPR023828">
    <property type="entry name" value="Peptidase_S8_Ser-AS"/>
</dbReference>
<evidence type="ECO:0000313" key="16">
    <source>
        <dbReference type="EMBL" id="KAK0523902.1"/>
    </source>
</evidence>
<evidence type="ECO:0000256" key="1">
    <source>
        <dbReference type="ARBA" id="ARBA00011073"/>
    </source>
</evidence>
<evidence type="ECO:0000259" key="15">
    <source>
        <dbReference type="Pfam" id="PF06280"/>
    </source>
</evidence>
<reference evidence="16" key="1">
    <citation type="journal article" date="2023" name="PhytoFront">
        <title>Draft Genome Resources of Seven Strains of Tilletia horrida, Causal Agent of Kernel Smut of Rice.</title>
        <authorList>
            <person name="Khanal S."/>
            <person name="Antony Babu S."/>
            <person name="Zhou X.G."/>
        </authorList>
    </citation>
    <scope>NUCLEOTIDE SEQUENCE</scope>
    <source>
        <strain evidence="16">TX3</strain>
    </source>
</reference>
<dbReference type="PANTHER" id="PTHR43806">
    <property type="entry name" value="PEPTIDASE S8"/>
    <property type="match status" value="1"/>
</dbReference>
<dbReference type="InterPro" id="IPR003137">
    <property type="entry name" value="PA_domain"/>
</dbReference>
<evidence type="ECO:0000256" key="5">
    <source>
        <dbReference type="ARBA" id="ARBA00022729"/>
    </source>
</evidence>
<dbReference type="GO" id="GO:0016020">
    <property type="term" value="C:membrane"/>
    <property type="evidence" value="ECO:0007669"/>
    <property type="project" value="InterPro"/>
</dbReference>
<feature type="active site" description="Charge relay system" evidence="8 9">
    <location>
        <position position="237"/>
    </location>
</feature>
<evidence type="ECO:0008006" key="18">
    <source>
        <dbReference type="Google" id="ProtNLM"/>
    </source>
</evidence>
<dbReference type="InterPro" id="IPR046450">
    <property type="entry name" value="PA_dom_sf"/>
</dbReference>
<feature type="active site" description="Charge relay system" evidence="8 9">
    <location>
        <position position="177"/>
    </location>
</feature>
<dbReference type="Proteomes" id="UP001176521">
    <property type="component" value="Unassembled WGS sequence"/>
</dbReference>
<accession>A0AAN6G6Q0</accession>
<feature type="chain" id="PRO_5042842196" description="Peptidase S8/S53 domain-containing protein" evidence="12">
    <location>
        <begin position="21"/>
        <end position="939"/>
    </location>
</feature>
<dbReference type="Pfam" id="PF02225">
    <property type="entry name" value="PA"/>
    <property type="match status" value="1"/>
</dbReference>
<dbReference type="Pfam" id="PF00082">
    <property type="entry name" value="Peptidase_S8"/>
    <property type="match status" value="1"/>
</dbReference>
<dbReference type="PRINTS" id="PR00723">
    <property type="entry name" value="SUBTILISIN"/>
</dbReference>
<dbReference type="InterPro" id="IPR010435">
    <property type="entry name" value="C5a/SBT2-like_Fn3"/>
</dbReference>
<evidence type="ECO:0000256" key="11">
    <source>
        <dbReference type="SAM" id="MobiDB-lite"/>
    </source>
</evidence>
<proteinExistence type="inferred from homology"/>
<keyword evidence="4 9" id="KW-0645">Protease</keyword>
<evidence type="ECO:0000256" key="2">
    <source>
        <dbReference type="ARBA" id="ARBA00022512"/>
    </source>
</evidence>
<evidence type="ECO:0000256" key="7">
    <source>
        <dbReference type="ARBA" id="ARBA00022825"/>
    </source>
</evidence>
<dbReference type="AlphaFoldDB" id="A0AAN6G6Q0"/>
<evidence type="ECO:0000256" key="9">
    <source>
        <dbReference type="PROSITE-ProRule" id="PRU01240"/>
    </source>
</evidence>
<dbReference type="PROSITE" id="PS51892">
    <property type="entry name" value="SUBTILASE"/>
    <property type="match status" value="1"/>
</dbReference>
<evidence type="ECO:0000256" key="8">
    <source>
        <dbReference type="PIRSR" id="PIRSR615500-1"/>
    </source>
</evidence>
<protein>
    <recommendedName>
        <fullName evidence="18">Peptidase S8/S53 domain-containing protein</fullName>
    </recommendedName>
</protein>
<dbReference type="Pfam" id="PF06280">
    <property type="entry name" value="fn3_5"/>
    <property type="match status" value="1"/>
</dbReference>
<dbReference type="SUPFAM" id="SSF52743">
    <property type="entry name" value="Subtilisin-like"/>
    <property type="match status" value="1"/>
</dbReference>
<dbReference type="PANTHER" id="PTHR43806:SF66">
    <property type="entry name" value="SERIN ENDOPEPTIDASE"/>
    <property type="match status" value="1"/>
</dbReference>
<dbReference type="InterPro" id="IPR000209">
    <property type="entry name" value="Peptidase_S8/S53_dom"/>
</dbReference>